<keyword evidence="1" id="KW-1133">Transmembrane helix</keyword>
<evidence type="ECO:0000313" key="3">
    <source>
        <dbReference type="Proteomes" id="UP001147653"/>
    </source>
</evidence>
<evidence type="ECO:0000313" key="2">
    <source>
        <dbReference type="EMBL" id="MDA0185296.1"/>
    </source>
</evidence>
<evidence type="ECO:0008006" key="4">
    <source>
        <dbReference type="Google" id="ProtNLM"/>
    </source>
</evidence>
<keyword evidence="1" id="KW-0812">Transmembrane</keyword>
<accession>A0A9X3NFT2</accession>
<sequence>MNSNPTPGRIAAIVAGGVLASLAVVVLAVGAGFTWLEDRKDADGYYMTSAERFATPTYALATESLDIDDDVPGAVSGTVRFDVRGDAAKPVFVGIARTRDVDAYLADTAHATLTDVQVDPFAADYRSSPGFAAPAAPATRDIWAASRTGTGQQRLEWDVQDGDWSVVVMNADGSARVDADVAVGTDLPIVGTLATVGLIAGVLLFAGGAGLIVGGLLPPRRSSAGRSGASVAQPSR</sequence>
<keyword evidence="1" id="KW-0472">Membrane</keyword>
<keyword evidence="3" id="KW-1185">Reference proteome</keyword>
<name>A0A9X3NFT2_9ACTN</name>
<dbReference type="Proteomes" id="UP001147653">
    <property type="component" value="Unassembled WGS sequence"/>
</dbReference>
<comment type="caution">
    <text evidence="2">The sequence shown here is derived from an EMBL/GenBank/DDBJ whole genome shotgun (WGS) entry which is preliminary data.</text>
</comment>
<evidence type="ECO:0000256" key="1">
    <source>
        <dbReference type="SAM" id="Phobius"/>
    </source>
</evidence>
<feature type="transmembrane region" description="Helical" evidence="1">
    <location>
        <begin position="12"/>
        <end position="36"/>
    </location>
</feature>
<proteinExistence type="predicted"/>
<gene>
    <name evidence="2" type="ORF">OJ997_33635</name>
</gene>
<protein>
    <recommendedName>
        <fullName evidence="4">DUF4389 domain-containing protein</fullName>
    </recommendedName>
</protein>
<dbReference type="RefSeq" id="WP_270029792.1">
    <property type="nucleotide sequence ID" value="NZ_JAPDDP010000106.1"/>
</dbReference>
<organism evidence="2 3">
    <name type="scientific">Solirubrobacter phytolaccae</name>
    <dbReference type="NCBI Taxonomy" id="1404360"/>
    <lineage>
        <taxon>Bacteria</taxon>
        <taxon>Bacillati</taxon>
        <taxon>Actinomycetota</taxon>
        <taxon>Thermoleophilia</taxon>
        <taxon>Solirubrobacterales</taxon>
        <taxon>Solirubrobacteraceae</taxon>
        <taxon>Solirubrobacter</taxon>
    </lineage>
</organism>
<feature type="transmembrane region" description="Helical" evidence="1">
    <location>
        <begin position="193"/>
        <end position="217"/>
    </location>
</feature>
<dbReference type="EMBL" id="JAPDDP010000106">
    <property type="protein sequence ID" value="MDA0185296.1"/>
    <property type="molecule type" value="Genomic_DNA"/>
</dbReference>
<dbReference type="AlphaFoldDB" id="A0A9X3NFT2"/>
<reference evidence="2" key="1">
    <citation type="submission" date="2022-10" db="EMBL/GenBank/DDBJ databases">
        <title>The WGS of Solirubrobacter phytolaccae KCTC 29190.</title>
        <authorList>
            <person name="Jiang Z."/>
        </authorList>
    </citation>
    <scope>NUCLEOTIDE SEQUENCE</scope>
    <source>
        <strain evidence="2">KCTC 29190</strain>
    </source>
</reference>